<dbReference type="Pfam" id="PF12627">
    <property type="entry name" value="PolyA_pol_RNAbd"/>
    <property type="match status" value="1"/>
</dbReference>
<dbReference type="CDD" id="cd05398">
    <property type="entry name" value="NT_ClassII-CCAase"/>
    <property type="match status" value="1"/>
</dbReference>
<dbReference type="CDD" id="cd00077">
    <property type="entry name" value="HDc"/>
    <property type="match status" value="1"/>
</dbReference>
<dbReference type="SUPFAM" id="SSF81891">
    <property type="entry name" value="Poly A polymerase C-terminal region-like"/>
    <property type="match status" value="1"/>
</dbReference>
<keyword evidence="13" id="KW-1185">Reference proteome</keyword>
<dbReference type="EMBL" id="JAODBU010000010">
    <property type="protein sequence ID" value="MCT7399555.1"/>
    <property type="molecule type" value="Genomic_DNA"/>
</dbReference>
<evidence type="ECO:0000256" key="8">
    <source>
        <dbReference type="RuleBase" id="RU003953"/>
    </source>
</evidence>
<evidence type="ECO:0000259" key="9">
    <source>
        <dbReference type="Pfam" id="PF01743"/>
    </source>
</evidence>
<keyword evidence="5" id="KW-0479">Metal-binding</keyword>
<keyword evidence="7" id="KW-0460">Magnesium</keyword>
<dbReference type="Proteomes" id="UP001431199">
    <property type="component" value="Unassembled WGS sequence"/>
</dbReference>
<evidence type="ECO:0000313" key="12">
    <source>
        <dbReference type="EMBL" id="MCT7399555.1"/>
    </source>
</evidence>
<keyword evidence="3" id="KW-0819">tRNA processing</keyword>
<evidence type="ECO:0000313" key="13">
    <source>
        <dbReference type="Proteomes" id="UP001431199"/>
    </source>
</evidence>
<feature type="domain" description="tRNA nucleotidyltransferase/poly(A) polymerase RNA and SrmB- binding" evidence="11">
    <location>
        <begin position="170"/>
        <end position="231"/>
    </location>
</feature>
<comment type="cofactor">
    <cofactor evidence="1">
        <name>Mg(2+)</name>
        <dbReference type="ChEBI" id="CHEBI:18420"/>
    </cofactor>
</comment>
<dbReference type="InterPro" id="IPR006674">
    <property type="entry name" value="HD_domain"/>
</dbReference>
<dbReference type="Gene3D" id="1.10.3090.10">
    <property type="entry name" value="cca-adding enzyme, domain 2"/>
    <property type="match status" value="1"/>
</dbReference>
<proteinExistence type="inferred from homology"/>
<dbReference type="InterPro" id="IPR003607">
    <property type="entry name" value="HD/PDEase_dom"/>
</dbReference>
<sequence length="444" mass="50888">MKMNIPKDVDFIIKKLEENGYEAFAVGGCVRDTILGREPKDWDITTSALPQKVKEIFRRTLDTGLQHGTVTVMLKHIGYEVTTYRIDGEYKDSRHPESVEFTTNLIEDLKRRDFTINAMAYNSKYGVVDAFDGIGDLQRKVIKCVNDPEERFTEDALRMLRAVRFSAQLGFEIEEKTEKAIKKLAPTLEKISAERICAELEKLILSDNPDKLIEAYNLGITKVVLPEFDAMMECKQDTPYHMYNVGEHTIKVMENVEKTRVMRFAALLHDVAKPDVHTFDTRSHFKGHAIAGVEKANKIMRRLKMDNKTIGLVKRLVACHDDRPVEHGRSEEKVRRSVHKIGKDIYPLYLQLVNADFAGKSEYGREKGYDDYLYVVETFNKIVDEEQCTCSAELNITGKEMIAMGVKPGPKIGDIFDRLLDMVLENPQLNENEKLRELVLKFNA</sequence>
<keyword evidence="2 8" id="KW-0808">Transferase</keyword>
<organism evidence="12 13">
    <name type="scientific">Eubacterium album</name>
    <dbReference type="NCBI Taxonomy" id="2978477"/>
    <lineage>
        <taxon>Bacteria</taxon>
        <taxon>Bacillati</taxon>
        <taxon>Bacillota</taxon>
        <taxon>Clostridia</taxon>
        <taxon>Eubacteriales</taxon>
        <taxon>Eubacteriaceae</taxon>
        <taxon>Eubacterium</taxon>
    </lineage>
</organism>
<evidence type="ECO:0000256" key="5">
    <source>
        <dbReference type="ARBA" id="ARBA00022723"/>
    </source>
</evidence>
<name>A0ABT2M208_9FIRM</name>
<evidence type="ECO:0000256" key="1">
    <source>
        <dbReference type="ARBA" id="ARBA00001946"/>
    </source>
</evidence>
<dbReference type="Gene3D" id="1.10.246.80">
    <property type="match status" value="1"/>
</dbReference>
<protein>
    <submittedName>
        <fullName evidence="12">CCA tRNA nucleotidyltransferase</fullName>
        <ecNumber evidence="12">2.7.7.72</ecNumber>
    </submittedName>
</protein>
<dbReference type="PANTHER" id="PTHR46173">
    <property type="entry name" value="CCA TRNA NUCLEOTIDYLTRANSFERASE 1, MITOCHONDRIAL"/>
    <property type="match status" value="1"/>
</dbReference>
<evidence type="ECO:0000256" key="3">
    <source>
        <dbReference type="ARBA" id="ARBA00022694"/>
    </source>
</evidence>
<dbReference type="GO" id="GO:0004810">
    <property type="term" value="F:CCA tRNA nucleotidyltransferase activity"/>
    <property type="evidence" value="ECO:0007669"/>
    <property type="project" value="UniProtKB-EC"/>
</dbReference>
<feature type="domain" description="HD" evidence="10">
    <location>
        <begin position="240"/>
        <end position="325"/>
    </location>
</feature>
<feature type="domain" description="Poly A polymerase head" evidence="9">
    <location>
        <begin position="24"/>
        <end position="142"/>
    </location>
</feature>
<dbReference type="InterPro" id="IPR032828">
    <property type="entry name" value="PolyA_RNA-bd"/>
</dbReference>
<keyword evidence="4 12" id="KW-0548">Nucleotidyltransferase</keyword>
<keyword evidence="6" id="KW-0547">Nucleotide-binding</keyword>
<evidence type="ECO:0000256" key="4">
    <source>
        <dbReference type="ARBA" id="ARBA00022695"/>
    </source>
</evidence>
<dbReference type="InterPro" id="IPR043519">
    <property type="entry name" value="NT_sf"/>
</dbReference>
<evidence type="ECO:0000256" key="7">
    <source>
        <dbReference type="ARBA" id="ARBA00022842"/>
    </source>
</evidence>
<dbReference type="NCBIfam" id="TIGR00277">
    <property type="entry name" value="HDIG"/>
    <property type="match status" value="1"/>
</dbReference>
<dbReference type="SUPFAM" id="SSF81301">
    <property type="entry name" value="Nucleotidyltransferase"/>
    <property type="match status" value="1"/>
</dbReference>
<dbReference type="Pfam" id="PF01966">
    <property type="entry name" value="HD"/>
    <property type="match status" value="1"/>
</dbReference>
<evidence type="ECO:0000259" key="10">
    <source>
        <dbReference type="Pfam" id="PF01966"/>
    </source>
</evidence>
<gene>
    <name evidence="12" type="ORF">N5B56_10735</name>
</gene>
<keyword evidence="8" id="KW-0694">RNA-binding</keyword>
<dbReference type="InterPro" id="IPR050264">
    <property type="entry name" value="Bact_CCA-adding_enz_type3_sf"/>
</dbReference>
<dbReference type="InterPro" id="IPR006675">
    <property type="entry name" value="HDIG_dom"/>
</dbReference>
<dbReference type="Pfam" id="PF01743">
    <property type="entry name" value="PolyA_pol"/>
    <property type="match status" value="1"/>
</dbReference>
<dbReference type="PANTHER" id="PTHR46173:SF1">
    <property type="entry name" value="CCA TRNA NUCLEOTIDYLTRANSFERASE 1, MITOCHONDRIAL"/>
    <property type="match status" value="1"/>
</dbReference>
<dbReference type="NCBIfam" id="NF009814">
    <property type="entry name" value="PRK13299.1"/>
    <property type="match status" value="1"/>
</dbReference>
<comment type="similarity">
    <text evidence="8">Belongs to the tRNA nucleotidyltransferase/poly(A) polymerase family.</text>
</comment>
<dbReference type="InterPro" id="IPR002646">
    <property type="entry name" value="PolA_pol_head_dom"/>
</dbReference>
<comment type="caution">
    <text evidence="12">The sequence shown here is derived from an EMBL/GenBank/DDBJ whole genome shotgun (WGS) entry which is preliminary data.</text>
</comment>
<evidence type="ECO:0000259" key="11">
    <source>
        <dbReference type="Pfam" id="PF12627"/>
    </source>
</evidence>
<dbReference type="Gene3D" id="3.30.460.10">
    <property type="entry name" value="Beta Polymerase, domain 2"/>
    <property type="match status" value="1"/>
</dbReference>
<evidence type="ECO:0000256" key="2">
    <source>
        <dbReference type="ARBA" id="ARBA00022679"/>
    </source>
</evidence>
<evidence type="ECO:0000256" key="6">
    <source>
        <dbReference type="ARBA" id="ARBA00022741"/>
    </source>
</evidence>
<accession>A0ABT2M208</accession>
<reference evidence="12" key="1">
    <citation type="submission" date="2022-09" db="EMBL/GenBank/DDBJ databases">
        <title>Eubacterium sp. LFL-14 isolated from human feces.</title>
        <authorList>
            <person name="Liu F."/>
        </authorList>
    </citation>
    <scope>NUCLEOTIDE SEQUENCE</scope>
    <source>
        <strain evidence="12">LFL-14</strain>
    </source>
</reference>
<dbReference type="EC" id="2.7.7.72" evidence="12"/>